<dbReference type="OrthoDB" id="2675069at2759"/>
<name>A0A9P7DQX1_9AGAM</name>
<dbReference type="AlphaFoldDB" id="A0A9P7DQX1"/>
<evidence type="ECO:0000313" key="1">
    <source>
        <dbReference type="EMBL" id="KAG1800874.1"/>
    </source>
</evidence>
<organism evidence="1 2">
    <name type="scientific">Suillus plorans</name>
    <dbReference type="NCBI Taxonomy" id="116603"/>
    <lineage>
        <taxon>Eukaryota</taxon>
        <taxon>Fungi</taxon>
        <taxon>Dikarya</taxon>
        <taxon>Basidiomycota</taxon>
        <taxon>Agaricomycotina</taxon>
        <taxon>Agaricomycetes</taxon>
        <taxon>Agaricomycetidae</taxon>
        <taxon>Boletales</taxon>
        <taxon>Suillineae</taxon>
        <taxon>Suillaceae</taxon>
        <taxon>Suillus</taxon>
    </lineage>
</organism>
<evidence type="ECO:0000313" key="2">
    <source>
        <dbReference type="Proteomes" id="UP000719766"/>
    </source>
</evidence>
<protein>
    <submittedName>
        <fullName evidence="1">Uncharacterized protein</fullName>
    </submittedName>
</protein>
<dbReference type="Proteomes" id="UP000719766">
    <property type="component" value="Unassembled WGS sequence"/>
</dbReference>
<proteinExistence type="predicted"/>
<dbReference type="EMBL" id="JABBWE010000008">
    <property type="protein sequence ID" value="KAG1800874.1"/>
    <property type="molecule type" value="Genomic_DNA"/>
</dbReference>
<dbReference type="RefSeq" id="XP_041164616.1">
    <property type="nucleotide sequence ID" value="XM_041299714.1"/>
</dbReference>
<reference evidence="1" key="1">
    <citation type="journal article" date="2020" name="New Phytol.">
        <title>Comparative genomics reveals dynamic genome evolution in host specialist ectomycorrhizal fungi.</title>
        <authorList>
            <person name="Lofgren L.A."/>
            <person name="Nguyen N.H."/>
            <person name="Vilgalys R."/>
            <person name="Ruytinx J."/>
            <person name="Liao H.L."/>
            <person name="Branco S."/>
            <person name="Kuo A."/>
            <person name="LaButti K."/>
            <person name="Lipzen A."/>
            <person name="Andreopoulos W."/>
            <person name="Pangilinan J."/>
            <person name="Riley R."/>
            <person name="Hundley H."/>
            <person name="Na H."/>
            <person name="Barry K."/>
            <person name="Grigoriev I.V."/>
            <person name="Stajich J.E."/>
            <person name="Kennedy P.G."/>
        </authorList>
    </citation>
    <scope>NUCLEOTIDE SEQUENCE</scope>
    <source>
        <strain evidence="1">S12</strain>
    </source>
</reference>
<gene>
    <name evidence="1" type="ORF">HD556DRAFT_1304860</name>
</gene>
<dbReference type="GeneID" id="64593478"/>
<sequence length="166" mass="18864">MRLATLYKGYQAKLAAHETARQCMLVTAWEIEETEHFLEFLDTLHVDNEERLGFTQEDLNIFRKLFSERDRSDVNDDRDYLQAVYEDEMEILRVVLLQAEQFSKILGARVKKDFLQPGARGLGSPSPEPGVSVRDNLVSADLEDNSQVLVNSAAQSAHPSHTPLFV</sequence>
<keyword evidence="2" id="KW-1185">Reference proteome</keyword>
<accession>A0A9P7DQX1</accession>
<comment type="caution">
    <text evidence="1">The sequence shown here is derived from an EMBL/GenBank/DDBJ whole genome shotgun (WGS) entry which is preliminary data.</text>
</comment>